<dbReference type="EMBL" id="CP121196">
    <property type="protein sequence ID" value="XBH17858.1"/>
    <property type="molecule type" value="Genomic_DNA"/>
</dbReference>
<evidence type="ECO:0000256" key="2">
    <source>
        <dbReference type="ARBA" id="ARBA00022692"/>
    </source>
</evidence>
<evidence type="ECO:0000259" key="6">
    <source>
        <dbReference type="Pfam" id="PF06271"/>
    </source>
</evidence>
<name>A0AAU7DJD4_9BACT</name>
<feature type="transmembrane region" description="Helical" evidence="5">
    <location>
        <begin position="32"/>
        <end position="53"/>
    </location>
</feature>
<evidence type="ECO:0000256" key="3">
    <source>
        <dbReference type="ARBA" id="ARBA00022989"/>
    </source>
</evidence>
<dbReference type="RefSeq" id="WP_348263083.1">
    <property type="nucleotide sequence ID" value="NZ_CP121196.1"/>
</dbReference>
<keyword evidence="4 5" id="KW-0472">Membrane</keyword>
<reference evidence="7" key="1">
    <citation type="submission" date="2023-03" db="EMBL/GenBank/DDBJ databases">
        <title>Edaphobacter sp.</title>
        <authorList>
            <person name="Huber K.J."/>
            <person name="Papendorf J."/>
            <person name="Pilke C."/>
            <person name="Bunk B."/>
            <person name="Sproeer C."/>
            <person name="Pester M."/>
        </authorList>
    </citation>
    <scope>NUCLEOTIDE SEQUENCE</scope>
    <source>
        <strain evidence="7">DSM 110680</strain>
    </source>
</reference>
<evidence type="ECO:0000256" key="1">
    <source>
        <dbReference type="ARBA" id="ARBA00004141"/>
    </source>
</evidence>
<feature type="domain" description="RDD" evidence="6">
    <location>
        <begin position="25"/>
        <end position="204"/>
    </location>
</feature>
<gene>
    <name evidence="7" type="ORF">P8935_00670</name>
</gene>
<evidence type="ECO:0000256" key="5">
    <source>
        <dbReference type="SAM" id="Phobius"/>
    </source>
</evidence>
<proteinExistence type="predicted"/>
<dbReference type="AlphaFoldDB" id="A0AAU7DJD4"/>
<feature type="transmembrane region" description="Helical" evidence="5">
    <location>
        <begin position="129"/>
        <end position="149"/>
    </location>
</feature>
<accession>A0AAU7DJD4</accession>
<dbReference type="Pfam" id="PF06271">
    <property type="entry name" value="RDD"/>
    <property type="match status" value="1"/>
</dbReference>
<organism evidence="7">
    <name type="scientific">Telmatobacter sp. DSM 110680</name>
    <dbReference type="NCBI Taxonomy" id="3036704"/>
    <lineage>
        <taxon>Bacteria</taxon>
        <taxon>Pseudomonadati</taxon>
        <taxon>Acidobacteriota</taxon>
        <taxon>Terriglobia</taxon>
        <taxon>Terriglobales</taxon>
        <taxon>Acidobacteriaceae</taxon>
        <taxon>Telmatobacter</taxon>
    </lineage>
</organism>
<keyword evidence="3 5" id="KW-1133">Transmembrane helix</keyword>
<keyword evidence="2 5" id="KW-0812">Transmembrane</keyword>
<dbReference type="InterPro" id="IPR010432">
    <property type="entry name" value="RDD"/>
</dbReference>
<feature type="transmembrane region" description="Helical" evidence="5">
    <location>
        <begin position="73"/>
        <end position="93"/>
    </location>
</feature>
<dbReference type="PANTHER" id="PTHR38480:SF1">
    <property type="entry name" value="SLR0254 PROTEIN"/>
    <property type="match status" value="1"/>
</dbReference>
<evidence type="ECO:0000313" key="7">
    <source>
        <dbReference type="EMBL" id="XBH17858.1"/>
    </source>
</evidence>
<sequence>MDQIDQSSDQLSIDTPELVAIQMPLAGIGSRFIALLVDYVIWGIGIGILMWIFAYFLPSLTAFNRLSAQWATALYLFLIFLFNWGYFTLFEAFNNGRTPGKRIARIRVIQRSGRAIGLFESMARNFIRYIDMVPWVVPYAVGVIAIFVSRDHQRSGRAIGLFESMARNFIRYIDMVPWVVPYAVGVIAIFVSRDHQRLGDLAAGTLVVRDRIEDAPASTESTRTFTANLFAPSTFAPEPHAGFSLPDHGVAKLSTSDLQVLESFFSRRLDMPLATRELLAQRLAAAIQAKSGLEPPPGANIETFLEITARQLRDVARMHS</sequence>
<protein>
    <submittedName>
        <fullName evidence="7">RDD family protein</fullName>
    </submittedName>
</protein>
<feature type="transmembrane region" description="Helical" evidence="5">
    <location>
        <begin position="169"/>
        <end position="191"/>
    </location>
</feature>
<dbReference type="GO" id="GO:0016020">
    <property type="term" value="C:membrane"/>
    <property type="evidence" value="ECO:0007669"/>
    <property type="project" value="UniProtKB-SubCell"/>
</dbReference>
<evidence type="ECO:0000256" key="4">
    <source>
        <dbReference type="ARBA" id="ARBA00023136"/>
    </source>
</evidence>
<comment type="subcellular location">
    <subcellularLocation>
        <location evidence="1">Membrane</location>
        <topology evidence="1">Multi-pass membrane protein</topology>
    </subcellularLocation>
</comment>
<dbReference type="PANTHER" id="PTHR38480">
    <property type="entry name" value="SLR0254 PROTEIN"/>
    <property type="match status" value="1"/>
</dbReference>